<keyword evidence="2" id="KW-1185">Reference proteome</keyword>
<comment type="caution">
    <text evidence="1">The sequence shown here is derived from an EMBL/GenBank/DDBJ whole genome shotgun (WGS) entry which is preliminary data.</text>
</comment>
<evidence type="ECO:0000313" key="1">
    <source>
        <dbReference type="EMBL" id="MCI4378731.1"/>
    </source>
</evidence>
<gene>
    <name evidence="1" type="ORF">PGIGA_G00219240</name>
</gene>
<name>A0ACC5WI97_PANGG</name>
<accession>A0ACC5WI97</accession>
<protein>
    <submittedName>
        <fullName evidence="1">Uncharacterized protein</fullName>
    </submittedName>
</protein>
<dbReference type="Proteomes" id="UP000829447">
    <property type="component" value="Linkage Group LG5"/>
</dbReference>
<dbReference type="EMBL" id="CM040458">
    <property type="protein sequence ID" value="MCI4378731.1"/>
    <property type="molecule type" value="Genomic_DNA"/>
</dbReference>
<reference evidence="1 2" key="1">
    <citation type="journal article" date="2022" name="bioRxiv">
        <title>An ancient truncated duplication of the anti-Mullerian hormone receptor type 2 gene is a potential conserved master sex determinant in the Pangasiidae catfish family.</title>
        <authorList>
            <person name="Wen M."/>
            <person name="Pan Q."/>
            <person name="Jouanno E."/>
            <person name="Montfort J."/>
            <person name="Zahm M."/>
            <person name="Cabau C."/>
            <person name="Klopp C."/>
            <person name="Iampietro C."/>
            <person name="Roques C."/>
            <person name="Bouchez O."/>
            <person name="Castinel A."/>
            <person name="Donnadieu C."/>
            <person name="Parrinello H."/>
            <person name="Poncet C."/>
            <person name="Belmonte E."/>
            <person name="Gautier V."/>
            <person name="Avarre J.-C."/>
            <person name="Dugue R."/>
            <person name="Gustiano R."/>
            <person name="Ha T.T.T."/>
            <person name="Campet M."/>
            <person name="Sriphairoj K."/>
            <person name="Ribolli J."/>
            <person name="de Almeida F.L."/>
            <person name="Desvignes T."/>
            <person name="Postlethwait J.H."/>
            <person name="Bucao C.F."/>
            <person name="Robinson-Rechavi M."/>
            <person name="Bobe J."/>
            <person name="Herpin A."/>
            <person name="Guiguen Y."/>
        </authorList>
    </citation>
    <scope>NUCLEOTIDE SEQUENCE [LARGE SCALE GENOMIC DNA]</scope>
    <source>
        <strain evidence="1">YG-Dec2019</strain>
    </source>
</reference>
<proteinExistence type="predicted"/>
<organism evidence="1 2">
    <name type="scientific">Pangasianodon gigas</name>
    <name type="common">Mekong giant catfish</name>
    <name type="synonym">Pangasius gigas</name>
    <dbReference type="NCBI Taxonomy" id="30993"/>
    <lineage>
        <taxon>Eukaryota</taxon>
        <taxon>Metazoa</taxon>
        <taxon>Chordata</taxon>
        <taxon>Craniata</taxon>
        <taxon>Vertebrata</taxon>
        <taxon>Euteleostomi</taxon>
        <taxon>Actinopterygii</taxon>
        <taxon>Neopterygii</taxon>
        <taxon>Teleostei</taxon>
        <taxon>Ostariophysi</taxon>
        <taxon>Siluriformes</taxon>
        <taxon>Pangasiidae</taxon>
        <taxon>Pangasianodon</taxon>
    </lineage>
</organism>
<sequence>MSVASVYTVLFVFFICFSRTRETASWKNGKKNLIIKKTQDEACFILNFLNFYSVFIFYISYIFICYNYLLHTYLAQVRSIIMYHELFLYPLNSTFYRSLSFD</sequence>
<evidence type="ECO:0000313" key="2">
    <source>
        <dbReference type="Proteomes" id="UP000829447"/>
    </source>
</evidence>